<evidence type="ECO:0000256" key="1">
    <source>
        <dbReference type="ARBA" id="ARBA00004429"/>
    </source>
</evidence>
<dbReference type="Pfam" id="PF06965">
    <property type="entry name" value="Na_H_antiport_1"/>
    <property type="match status" value="1"/>
</dbReference>
<dbReference type="AlphaFoldDB" id="A0A0M6XMX0"/>
<dbReference type="GO" id="GO:0005886">
    <property type="term" value="C:plasma membrane"/>
    <property type="evidence" value="ECO:0007669"/>
    <property type="project" value="UniProtKB-SubCell"/>
</dbReference>
<dbReference type="Gene3D" id="3.40.30.10">
    <property type="entry name" value="Glutaredoxin"/>
    <property type="match status" value="1"/>
</dbReference>
<evidence type="ECO:0000256" key="7">
    <source>
        <dbReference type="SAM" id="MobiDB-lite"/>
    </source>
</evidence>
<dbReference type="Gene3D" id="1.20.1530.10">
    <property type="entry name" value="Na+/H+ antiporter like domain"/>
    <property type="match status" value="1"/>
</dbReference>
<comment type="subcellular location">
    <subcellularLocation>
        <location evidence="1">Cell inner membrane</location>
        <topology evidence="1">Multi-pass membrane protein</topology>
    </subcellularLocation>
    <subcellularLocation>
        <location evidence="6">Cell membrane</location>
        <topology evidence="6">Multi-pass membrane protein</topology>
    </subcellularLocation>
</comment>
<feature type="transmembrane region" description="Helical" evidence="6">
    <location>
        <begin position="516"/>
        <end position="543"/>
    </location>
</feature>
<keyword evidence="5 6" id="KW-0472">Membrane</keyword>
<dbReference type="NCBIfam" id="TIGR00773">
    <property type="entry name" value="NhaA"/>
    <property type="match status" value="1"/>
</dbReference>
<dbReference type="HAMAP" id="MF_01844">
    <property type="entry name" value="NhaA"/>
    <property type="match status" value="1"/>
</dbReference>
<comment type="similarity">
    <text evidence="6">Belongs to the NhaA Na(+)/H(+) (TC 2.A.33) antiporter family.</text>
</comment>
<keyword evidence="9" id="KW-1185">Reference proteome</keyword>
<keyword evidence="6" id="KW-0739">Sodium transport</keyword>
<dbReference type="Proteomes" id="UP000048908">
    <property type="component" value="Unassembled WGS sequence"/>
</dbReference>
<comment type="function">
    <text evidence="6">Na(+)/H(+) antiporter that extrudes sodium in exchange for external protons.</text>
</comment>
<organism evidence="8 9">
    <name type="scientific">Jannaschia rubra</name>
    <dbReference type="NCBI Taxonomy" id="282197"/>
    <lineage>
        <taxon>Bacteria</taxon>
        <taxon>Pseudomonadati</taxon>
        <taxon>Pseudomonadota</taxon>
        <taxon>Alphaproteobacteria</taxon>
        <taxon>Rhodobacterales</taxon>
        <taxon>Roseobacteraceae</taxon>
        <taxon>Jannaschia</taxon>
    </lineage>
</organism>
<dbReference type="InterPro" id="IPR004670">
    <property type="entry name" value="NhaA"/>
</dbReference>
<keyword evidence="2 6" id="KW-1003">Cell membrane</keyword>
<feature type="transmembrane region" description="Helical" evidence="6">
    <location>
        <begin position="353"/>
        <end position="381"/>
    </location>
</feature>
<dbReference type="PANTHER" id="PTHR30341:SF0">
    <property type="entry name" value="NA(+)_H(+) ANTIPORTER NHAA"/>
    <property type="match status" value="1"/>
</dbReference>
<dbReference type="GO" id="GO:0006885">
    <property type="term" value="P:regulation of pH"/>
    <property type="evidence" value="ECO:0007669"/>
    <property type="project" value="UniProtKB-UniRule"/>
</dbReference>
<proteinExistence type="inferred from homology"/>
<evidence type="ECO:0000256" key="3">
    <source>
        <dbReference type="ARBA" id="ARBA00022692"/>
    </source>
</evidence>
<feature type="transmembrane region" description="Helical" evidence="6">
    <location>
        <begin position="555"/>
        <end position="573"/>
    </location>
</feature>
<accession>A0A0M6XMX0</accession>
<keyword evidence="6" id="KW-0915">Sodium</keyword>
<evidence type="ECO:0000313" key="8">
    <source>
        <dbReference type="EMBL" id="CTQ32278.1"/>
    </source>
</evidence>
<dbReference type="GO" id="GO:0015385">
    <property type="term" value="F:sodium:proton antiporter activity"/>
    <property type="evidence" value="ECO:0007669"/>
    <property type="project" value="UniProtKB-UniRule"/>
</dbReference>
<keyword evidence="6" id="KW-0813">Transport</keyword>
<dbReference type="OrthoDB" id="9808135at2"/>
<evidence type="ECO:0000256" key="5">
    <source>
        <dbReference type="ARBA" id="ARBA00023136"/>
    </source>
</evidence>
<dbReference type="InterPro" id="IPR023171">
    <property type="entry name" value="Na/H_antiporter_dom_sf"/>
</dbReference>
<dbReference type="STRING" id="282197.SAMN04488517_105162"/>
<evidence type="ECO:0000313" key="9">
    <source>
        <dbReference type="Proteomes" id="UP000048908"/>
    </source>
</evidence>
<feature type="transmembrane region" description="Helical" evidence="6">
    <location>
        <begin position="243"/>
        <end position="264"/>
    </location>
</feature>
<gene>
    <name evidence="8" type="primary">nhaA_1</name>
    <name evidence="6" type="synonym">nhaA</name>
    <name evidence="8" type="ORF">JAN5088_01041</name>
</gene>
<comment type="catalytic activity">
    <reaction evidence="6">
        <text>Na(+)(in) + 2 H(+)(out) = Na(+)(out) + 2 H(+)(in)</text>
        <dbReference type="Rhea" id="RHEA:29251"/>
        <dbReference type="ChEBI" id="CHEBI:15378"/>
        <dbReference type="ChEBI" id="CHEBI:29101"/>
    </reaction>
</comment>
<dbReference type="EMBL" id="CXPG01000013">
    <property type="protein sequence ID" value="CTQ32278.1"/>
    <property type="molecule type" value="Genomic_DNA"/>
</dbReference>
<feature type="transmembrane region" description="Helical" evidence="6">
    <location>
        <begin position="585"/>
        <end position="605"/>
    </location>
</feature>
<name>A0A0M6XMX0_9RHOB</name>
<keyword evidence="6" id="KW-0050">Antiport</keyword>
<evidence type="ECO:0000256" key="6">
    <source>
        <dbReference type="HAMAP-Rule" id="MF_01844"/>
    </source>
</evidence>
<evidence type="ECO:0000256" key="4">
    <source>
        <dbReference type="ARBA" id="ARBA00022989"/>
    </source>
</evidence>
<dbReference type="RefSeq" id="WP_055681739.1">
    <property type="nucleotide sequence ID" value="NZ_CXPG01000013.1"/>
</dbReference>
<feature type="transmembrane region" description="Helical" evidence="6">
    <location>
        <begin position="401"/>
        <end position="425"/>
    </location>
</feature>
<feature type="region of interest" description="Disordered" evidence="7">
    <location>
        <begin position="1"/>
        <end position="22"/>
    </location>
</feature>
<feature type="transmembrane region" description="Helical" evidence="6">
    <location>
        <begin position="197"/>
        <end position="223"/>
    </location>
</feature>
<evidence type="ECO:0000256" key="2">
    <source>
        <dbReference type="ARBA" id="ARBA00022475"/>
    </source>
</evidence>
<sequence>MDREDRQIPAPADVPSDRPQSARDFLTGIAGARRSVLWYETFSDRSDPAARAILRRVLSRAEASKTAQVAVRVRPEENDEVAMGRARAAIAAGWQGAFFDMQRDLTGGDAPSNRPGFVDAARRLGLDTDRFTDDLTSGRTRRRVAEDLALAQRSGTARGPLLFIDGRRYSGVLDEAALTEALERPLGLRLRTASADFFEWAASGGLVLIVATLAALAVVNLGWHEGYERLRQSVVSLGWNDAIFALSVEQWVNDGLMTVFFLIVGIEIKREVVAGELSNPSRAALPIAAALGGMIVPALIYAAINLGQDTVHGWGVPMATDIAFTLGLLALLGRRVPASLRVLVSALAIADDLGAILVIAVFYSSGIAFGPLVVAAAILAAMVGLNRARVYALWPYVLLGLLLWAAVFAGGLHATLAGVLTALAIPSRKPAAVHGVAAQTAELMRAEAERAETGEGFANQSVERLTEIVDRLREPGVHLQKTLENWTSFLILPLFAFFNTGILLAGSGFAPFSAPSLGVILGLVVGKPVGICLAAFVVLRAGWATKSDEVTWRHLIGAGCLAGIGFTMSIFIADAAFDGPALDGVKIGVLLASTVSAAIGLGILWEARPAERKGTT</sequence>
<keyword evidence="4 6" id="KW-1133">Transmembrane helix</keyword>
<keyword evidence="6" id="KW-0406">Ion transport</keyword>
<reference evidence="8 9" key="1">
    <citation type="submission" date="2015-07" db="EMBL/GenBank/DDBJ databases">
        <authorList>
            <person name="Noorani M."/>
        </authorList>
    </citation>
    <scope>NUCLEOTIDE SEQUENCE [LARGE SCALE GENOMIC DNA]</scope>
    <source>
        <strain evidence="8 9">CECT 5088</strain>
    </source>
</reference>
<feature type="transmembrane region" description="Helical" evidence="6">
    <location>
        <begin position="284"/>
        <end position="304"/>
    </location>
</feature>
<protein>
    <recommendedName>
        <fullName evidence="6">Na(+)/H(+) antiporter NhaA</fullName>
    </recommendedName>
    <alternativeName>
        <fullName evidence="6">Sodium/proton antiporter NhaA</fullName>
    </alternativeName>
</protein>
<dbReference type="InterPro" id="IPR036249">
    <property type="entry name" value="Thioredoxin-like_sf"/>
</dbReference>
<keyword evidence="3 6" id="KW-0812">Transmembrane</keyword>
<feature type="transmembrane region" description="Helical" evidence="6">
    <location>
        <begin position="310"/>
        <end position="332"/>
    </location>
</feature>
<dbReference type="PANTHER" id="PTHR30341">
    <property type="entry name" value="SODIUM ION/PROTON ANTIPORTER NHAA-RELATED"/>
    <property type="match status" value="1"/>
</dbReference>
<feature type="transmembrane region" description="Helical" evidence="6">
    <location>
        <begin position="489"/>
        <end position="510"/>
    </location>
</feature>
<dbReference type="SUPFAM" id="SSF52833">
    <property type="entry name" value="Thioredoxin-like"/>
    <property type="match status" value="1"/>
</dbReference>